<feature type="compositionally biased region" description="Gly residues" evidence="1">
    <location>
        <begin position="120"/>
        <end position="132"/>
    </location>
</feature>
<evidence type="ECO:0000313" key="3">
    <source>
        <dbReference type="Proteomes" id="UP001152622"/>
    </source>
</evidence>
<gene>
    <name evidence="2" type="ORF">SKAU_G00395230</name>
</gene>
<dbReference type="EMBL" id="JAINUF010000020">
    <property type="protein sequence ID" value="KAJ8336180.1"/>
    <property type="molecule type" value="Genomic_DNA"/>
</dbReference>
<reference evidence="2" key="1">
    <citation type="journal article" date="2023" name="Science">
        <title>Genome structures resolve the early diversification of teleost fishes.</title>
        <authorList>
            <person name="Parey E."/>
            <person name="Louis A."/>
            <person name="Montfort J."/>
            <person name="Bouchez O."/>
            <person name="Roques C."/>
            <person name="Iampietro C."/>
            <person name="Lluch J."/>
            <person name="Castinel A."/>
            <person name="Donnadieu C."/>
            <person name="Desvignes T."/>
            <person name="Floi Bucao C."/>
            <person name="Jouanno E."/>
            <person name="Wen M."/>
            <person name="Mejri S."/>
            <person name="Dirks R."/>
            <person name="Jansen H."/>
            <person name="Henkel C."/>
            <person name="Chen W.J."/>
            <person name="Zahm M."/>
            <person name="Cabau C."/>
            <person name="Klopp C."/>
            <person name="Thompson A.W."/>
            <person name="Robinson-Rechavi M."/>
            <person name="Braasch I."/>
            <person name="Lecointre G."/>
            <person name="Bobe J."/>
            <person name="Postlethwait J.H."/>
            <person name="Berthelot C."/>
            <person name="Roest Crollius H."/>
            <person name="Guiguen Y."/>
        </authorList>
    </citation>
    <scope>NUCLEOTIDE SEQUENCE</scope>
    <source>
        <strain evidence="2">WJC10195</strain>
    </source>
</reference>
<feature type="region of interest" description="Disordered" evidence="1">
    <location>
        <begin position="63"/>
        <end position="132"/>
    </location>
</feature>
<feature type="compositionally biased region" description="Basic and acidic residues" evidence="1">
    <location>
        <begin position="63"/>
        <end position="74"/>
    </location>
</feature>
<feature type="compositionally biased region" description="Acidic residues" evidence="1">
    <location>
        <begin position="82"/>
        <end position="99"/>
    </location>
</feature>
<evidence type="ECO:0000256" key="1">
    <source>
        <dbReference type="SAM" id="MobiDB-lite"/>
    </source>
</evidence>
<comment type="caution">
    <text evidence="2">The sequence shown here is derived from an EMBL/GenBank/DDBJ whole genome shotgun (WGS) entry which is preliminary data.</text>
</comment>
<protein>
    <submittedName>
        <fullName evidence="2">Uncharacterized protein</fullName>
    </submittedName>
</protein>
<sequence>MLTYMQMNCNYASSKLLLWREARSLTGIQKPRVLQPSWHYLVAYWRLCPEGCLVRIPDKPHRASTHILKEDTRTHSSTYTQEDPEGEEDDGDTAGDDDGQGPSREPAYTTCGDQQEDRAAGGGGRGCGGSQA</sequence>
<dbReference type="Proteomes" id="UP001152622">
    <property type="component" value="Chromosome 20"/>
</dbReference>
<organism evidence="2 3">
    <name type="scientific">Synaphobranchus kaupii</name>
    <name type="common">Kaup's arrowtooth eel</name>
    <dbReference type="NCBI Taxonomy" id="118154"/>
    <lineage>
        <taxon>Eukaryota</taxon>
        <taxon>Metazoa</taxon>
        <taxon>Chordata</taxon>
        <taxon>Craniata</taxon>
        <taxon>Vertebrata</taxon>
        <taxon>Euteleostomi</taxon>
        <taxon>Actinopterygii</taxon>
        <taxon>Neopterygii</taxon>
        <taxon>Teleostei</taxon>
        <taxon>Anguilliformes</taxon>
        <taxon>Synaphobranchidae</taxon>
        <taxon>Synaphobranchus</taxon>
    </lineage>
</organism>
<evidence type="ECO:0000313" key="2">
    <source>
        <dbReference type="EMBL" id="KAJ8336180.1"/>
    </source>
</evidence>
<proteinExistence type="predicted"/>
<dbReference type="AlphaFoldDB" id="A0A9Q1ID60"/>
<accession>A0A9Q1ID60</accession>
<name>A0A9Q1ID60_SYNKA</name>
<keyword evidence="3" id="KW-1185">Reference proteome</keyword>